<name>A0AAU7UK75_9MICO</name>
<keyword evidence="2 6" id="KW-0812">Transmembrane</keyword>
<dbReference type="InterPro" id="IPR038770">
    <property type="entry name" value="Na+/solute_symporter_sf"/>
</dbReference>
<dbReference type="Gene3D" id="1.20.1530.20">
    <property type="match status" value="1"/>
</dbReference>
<reference evidence="7" key="1">
    <citation type="submission" date="2024-06" db="EMBL/GenBank/DDBJ databases">
        <title>Brevibacterium koreense sp. nov., isolated from jogae-jeotgal, a Korean fermented seafood.</title>
        <authorList>
            <person name="Whon T.W."/>
            <person name="Nam S."/>
            <person name="Kim Y."/>
        </authorList>
    </citation>
    <scope>NUCLEOTIDE SEQUENCE</scope>
    <source>
        <strain evidence="7">CBA3109</strain>
    </source>
</reference>
<dbReference type="InterPro" id="IPR002657">
    <property type="entry name" value="BilAc:Na_symport/Acr3"/>
</dbReference>
<evidence type="ECO:0000256" key="6">
    <source>
        <dbReference type="SAM" id="Phobius"/>
    </source>
</evidence>
<protein>
    <submittedName>
        <fullName evidence="7">Bile acid:sodium symporter family protein</fullName>
    </submittedName>
</protein>
<dbReference type="InterPro" id="IPR004710">
    <property type="entry name" value="Bilac:Na_transpt"/>
</dbReference>
<gene>
    <name evidence="7" type="ORF">AAFP32_13980</name>
</gene>
<evidence type="ECO:0000256" key="1">
    <source>
        <dbReference type="ARBA" id="ARBA00004141"/>
    </source>
</evidence>
<evidence type="ECO:0000256" key="3">
    <source>
        <dbReference type="ARBA" id="ARBA00022989"/>
    </source>
</evidence>
<feature type="transmembrane region" description="Helical" evidence="6">
    <location>
        <begin position="222"/>
        <end position="243"/>
    </location>
</feature>
<comment type="subcellular location">
    <subcellularLocation>
        <location evidence="1">Membrane</location>
        <topology evidence="1">Multi-pass membrane protein</topology>
    </subcellularLocation>
</comment>
<feature type="compositionally biased region" description="Pro residues" evidence="5">
    <location>
        <begin position="1"/>
        <end position="15"/>
    </location>
</feature>
<sequence length="364" mass="38358">MPDAPTPPPSNPQSPTPYAGQSATPQIHRPNSDRSSIIAVTALPVLVVIAGIFGFLSPDTFTPLAPTITWSLGVVMFFMGLTLTLPDFARIAKKPWIAALGVVTQFIAMPLLGLLVVTVYNLPAEIAVGVILVGCAPGGTASNVVTYLAKGDTALSVSVTTLSTLLAPVLTPLLTLWLAGSYMDVPFWSMFVSICQTVLVPVVVGVLVRVVASKFVDKISPILPWFASVAIAYIVAIVVAGSADSIASAGLLVLLAVITHNVLGLGIGYGVATACRLDTPTRRALSFEVGLQNSGLASTLAPWPPCPAPCSASGTTLPAHSWPRSSHVGPTERRRASRPPRTVARMSQRCDRILRVRRFDDHSR</sequence>
<accession>A0AAU7UK75</accession>
<feature type="transmembrane region" description="Helical" evidence="6">
    <location>
        <begin position="68"/>
        <end position="85"/>
    </location>
</feature>
<feature type="region of interest" description="Disordered" evidence="5">
    <location>
        <begin position="1"/>
        <end position="31"/>
    </location>
</feature>
<feature type="transmembrane region" description="Helical" evidence="6">
    <location>
        <begin position="155"/>
        <end position="179"/>
    </location>
</feature>
<dbReference type="EMBL" id="CP158281">
    <property type="protein sequence ID" value="XBV88658.1"/>
    <property type="molecule type" value="Genomic_DNA"/>
</dbReference>
<dbReference type="GO" id="GO:0016020">
    <property type="term" value="C:membrane"/>
    <property type="evidence" value="ECO:0007669"/>
    <property type="project" value="UniProtKB-SubCell"/>
</dbReference>
<proteinExistence type="predicted"/>
<feature type="region of interest" description="Disordered" evidence="5">
    <location>
        <begin position="315"/>
        <end position="342"/>
    </location>
</feature>
<evidence type="ECO:0000313" key="7">
    <source>
        <dbReference type="EMBL" id="XBV88658.1"/>
    </source>
</evidence>
<feature type="transmembrane region" description="Helical" evidence="6">
    <location>
        <begin position="249"/>
        <end position="272"/>
    </location>
</feature>
<organism evidence="7">
    <name type="scientific">Brevibacterium koreense</name>
    <dbReference type="NCBI Taxonomy" id="3140787"/>
    <lineage>
        <taxon>Bacteria</taxon>
        <taxon>Bacillati</taxon>
        <taxon>Actinomycetota</taxon>
        <taxon>Actinomycetes</taxon>
        <taxon>Micrococcales</taxon>
        <taxon>Brevibacteriaceae</taxon>
        <taxon>Brevibacterium</taxon>
    </lineage>
</organism>
<evidence type="ECO:0000256" key="2">
    <source>
        <dbReference type="ARBA" id="ARBA00022692"/>
    </source>
</evidence>
<dbReference type="PANTHER" id="PTHR10361:SF28">
    <property type="entry name" value="P3 PROTEIN-RELATED"/>
    <property type="match status" value="1"/>
</dbReference>
<dbReference type="Pfam" id="PF01758">
    <property type="entry name" value="SBF"/>
    <property type="match status" value="1"/>
</dbReference>
<feature type="transmembrane region" description="Helical" evidence="6">
    <location>
        <begin position="97"/>
        <end position="120"/>
    </location>
</feature>
<keyword evidence="4 6" id="KW-0472">Membrane</keyword>
<feature type="transmembrane region" description="Helical" evidence="6">
    <location>
        <begin position="126"/>
        <end position="148"/>
    </location>
</feature>
<feature type="transmembrane region" description="Helical" evidence="6">
    <location>
        <begin position="185"/>
        <end position="210"/>
    </location>
</feature>
<evidence type="ECO:0000256" key="4">
    <source>
        <dbReference type="ARBA" id="ARBA00023136"/>
    </source>
</evidence>
<dbReference type="KEGG" id="bkr:AAFP32_13980"/>
<feature type="transmembrane region" description="Helical" evidence="6">
    <location>
        <begin position="37"/>
        <end position="56"/>
    </location>
</feature>
<keyword evidence="3 6" id="KW-1133">Transmembrane helix</keyword>
<evidence type="ECO:0000256" key="5">
    <source>
        <dbReference type="SAM" id="MobiDB-lite"/>
    </source>
</evidence>
<dbReference type="AlphaFoldDB" id="A0AAU7UK75"/>
<dbReference type="PANTHER" id="PTHR10361">
    <property type="entry name" value="SODIUM-BILE ACID COTRANSPORTER"/>
    <property type="match status" value="1"/>
</dbReference>